<dbReference type="SMART" id="SM00256">
    <property type="entry name" value="FBOX"/>
    <property type="match status" value="1"/>
</dbReference>
<evidence type="ECO:0000313" key="5">
    <source>
        <dbReference type="Proteomes" id="UP000489600"/>
    </source>
</evidence>
<dbReference type="EMBL" id="CABITT030000006">
    <property type="protein sequence ID" value="VVB08477.1"/>
    <property type="molecule type" value="Genomic_DNA"/>
</dbReference>
<name>A0A565C4H4_9BRAS</name>
<evidence type="ECO:0000259" key="3">
    <source>
        <dbReference type="PROSITE" id="PS50181"/>
    </source>
</evidence>
<gene>
    <name evidence="4" type="ORF">ANE_LOCUS18921</name>
</gene>
<dbReference type="Proteomes" id="UP000489600">
    <property type="component" value="Unassembled WGS sequence"/>
</dbReference>
<proteinExistence type="predicted"/>
<feature type="domain" description="F-box" evidence="3">
    <location>
        <begin position="63"/>
        <end position="109"/>
    </location>
</feature>
<dbReference type="InterPro" id="IPR015915">
    <property type="entry name" value="Kelch-typ_b-propeller"/>
</dbReference>
<dbReference type="Pfam" id="PF25210">
    <property type="entry name" value="Kelch_FKB95"/>
    <property type="match status" value="1"/>
</dbReference>
<dbReference type="Pfam" id="PF00646">
    <property type="entry name" value="F-box"/>
    <property type="match status" value="1"/>
</dbReference>
<dbReference type="SUPFAM" id="SSF117281">
    <property type="entry name" value="Kelch motif"/>
    <property type="match status" value="1"/>
</dbReference>
<evidence type="ECO:0000256" key="2">
    <source>
        <dbReference type="SAM" id="SignalP"/>
    </source>
</evidence>
<keyword evidence="2" id="KW-0732">Signal</keyword>
<dbReference type="OrthoDB" id="45365at2759"/>
<dbReference type="PANTHER" id="PTHR24414:SF65">
    <property type="entry name" value="F-BOX DOMAIN-CONTAINING PROTEIN"/>
    <property type="match status" value="1"/>
</dbReference>
<accession>A0A565C4H4</accession>
<dbReference type="AlphaFoldDB" id="A0A565C4H4"/>
<dbReference type="SMART" id="SM00612">
    <property type="entry name" value="Kelch"/>
    <property type="match status" value="1"/>
</dbReference>
<dbReference type="PROSITE" id="PS50181">
    <property type="entry name" value="FBOX"/>
    <property type="match status" value="1"/>
</dbReference>
<evidence type="ECO:0000313" key="4">
    <source>
        <dbReference type="EMBL" id="VVB08477.1"/>
    </source>
</evidence>
<dbReference type="InterPro" id="IPR006652">
    <property type="entry name" value="Kelch_1"/>
</dbReference>
<dbReference type="Gene3D" id="2.120.10.80">
    <property type="entry name" value="Kelch-type beta propeller"/>
    <property type="match status" value="1"/>
</dbReference>
<dbReference type="PANTHER" id="PTHR24414">
    <property type="entry name" value="F-BOX/KELCH-REPEAT PROTEIN SKIP4"/>
    <property type="match status" value="1"/>
</dbReference>
<dbReference type="SUPFAM" id="SSF81383">
    <property type="entry name" value="F-box domain"/>
    <property type="match status" value="1"/>
</dbReference>
<dbReference type="InterPro" id="IPR001810">
    <property type="entry name" value="F-box_dom"/>
</dbReference>
<feature type="region of interest" description="Disordered" evidence="1">
    <location>
        <begin position="24"/>
        <end position="53"/>
    </location>
</feature>
<feature type="chain" id="PRO_5021999856" description="F-box domain-containing protein" evidence="2">
    <location>
        <begin position="17"/>
        <end position="415"/>
    </location>
</feature>
<dbReference type="InterPro" id="IPR036047">
    <property type="entry name" value="F-box-like_dom_sf"/>
</dbReference>
<feature type="compositionally biased region" description="Basic and acidic residues" evidence="1">
    <location>
        <begin position="44"/>
        <end position="53"/>
    </location>
</feature>
<keyword evidence="5" id="KW-1185">Reference proteome</keyword>
<organism evidence="4 5">
    <name type="scientific">Arabis nemorensis</name>
    <dbReference type="NCBI Taxonomy" id="586526"/>
    <lineage>
        <taxon>Eukaryota</taxon>
        <taxon>Viridiplantae</taxon>
        <taxon>Streptophyta</taxon>
        <taxon>Embryophyta</taxon>
        <taxon>Tracheophyta</taxon>
        <taxon>Spermatophyta</taxon>
        <taxon>Magnoliopsida</taxon>
        <taxon>eudicotyledons</taxon>
        <taxon>Gunneridae</taxon>
        <taxon>Pentapetalae</taxon>
        <taxon>rosids</taxon>
        <taxon>malvids</taxon>
        <taxon>Brassicales</taxon>
        <taxon>Brassicaceae</taxon>
        <taxon>Arabideae</taxon>
        <taxon>Arabis</taxon>
    </lineage>
</organism>
<dbReference type="InterPro" id="IPR057499">
    <property type="entry name" value="Kelch_FKB95"/>
</dbReference>
<dbReference type="InterPro" id="IPR050354">
    <property type="entry name" value="F-box/kelch-repeat_ARATH"/>
</dbReference>
<reference evidence="4" key="1">
    <citation type="submission" date="2019-07" db="EMBL/GenBank/DDBJ databases">
        <authorList>
            <person name="Dittberner H."/>
        </authorList>
    </citation>
    <scope>NUCLEOTIDE SEQUENCE [LARGE SCALE GENOMIC DNA]</scope>
</reference>
<feature type="signal peptide" evidence="2">
    <location>
        <begin position="1"/>
        <end position="16"/>
    </location>
</feature>
<protein>
    <recommendedName>
        <fullName evidence="3">F-box domain-containing protein</fullName>
    </recommendedName>
</protein>
<sequence>MSSLSVISLLTGFLTAMVVISEFPSSSSSNGDDPPKKPQQSQKKPQEEEDKSKQIITQQENHLSFFSPIPQELIEACLSLIPRRDYPTISLVSRYFRRLIASSSLYQHRSLLNITDSVLYAFVGFPPFDYPRWFILHRNRNQSNSLQLRIIDTLQHFPFGSALVTIGQKMYVLGGCDGYRERTNGVFLMDCRTHRRRELRHMRGARYRAAVGVIDGKIYVIGGREKRYPDWVEVLDLKTGIWSSLIGPFPLGAREGEFETYVVMQQKIYLLDYSSCLSYEPRTRNWESCGMLREFWQRSSCVVDDMLYTIDPQFRLGSLVIVYDPREMNWRSVNVVGDLPHLFYYDSKMANFGGKLVILGTSQGRYTPGIKDICCVVIALEKRENGEIRGNVELVECVLTALSSPSIELCRTITF</sequence>
<comment type="caution">
    <text evidence="4">The sequence shown here is derived from an EMBL/GenBank/DDBJ whole genome shotgun (WGS) entry which is preliminary data.</text>
</comment>
<evidence type="ECO:0000256" key="1">
    <source>
        <dbReference type="SAM" id="MobiDB-lite"/>
    </source>
</evidence>